<dbReference type="PRINTS" id="PR00359">
    <property type="entry name" value="BP450"/>
</dbReference>
<dbReference type="PANTHER" id="PTHR46696:SF4">
    <property type="entry name" value="BIOTIN BIOSYNTHESIS CYTOCHROME P450"/>
    <property type="match status" value="1"/>
</dbReference>
<protein>
    <submittedName>
        <fullName evidence="2">Cytochrome P450</fullName>
    </submittedName>
</protein>
<dbReference type="Pfam" id="PF00067">
    <property type="entry name" value="p450"/>
    <property type="match status" value="1"/>
</dbReference>
<organism evidence="2 3">
    <name type="scientific">Actinocorallia libanotica</name>
    <dbReference type="NCBI Taxonomy" id="46162"/>
    <lineage>
        <taxon>Bacteria</taxon>
        <taxon>Bacillati</taxon>
        <taxon>Actinomycetota</taxon>
        <taxon>Actinomycetes</taxon>
        <taxon>Streptosporangiales</taxon>
        <taxon>Thermomonosporaceae</taxon>
        <taxon>Actinocorallia</taxon>
    </lineage>
</organism>
<dbReference type="PANTHER" id="PTHR46696">
    <property type="entry name" value="P450, PUTATIVE (EUROFUNG)-RELATED"/>
    <property type="match status" value="1"/>
</dbReference>
<evidence type="ECO:0000313" key="2">
    <source>
        <dbReference type="EMBL" id="GAA0947675.1"/>
    </source>
</evidence>
<gene>
    <name evidence="2" type="ORF">GCM10009550_23340</name>
</gene>
<dbReference type="EMBL" id="BAAAHH010000007">
    <property type="protein sequence ID" value="GAA0947675.1"/>
    <property type="molecule type" value="Genomic_DNA"/>
</dbReference>
<keyword evidence="3" id="KW-1185">Reference proteome</keyword>
<dbReference type="Proteomes" id="UP001500665">
    <property type="component" value="Unassembled WGS sequence"/>
</dbReference>
<comment type="caution">
    <text evidence="2">The sequence shown here is derived from an EMBL/GenBank/DDBJ whole genome shotgun (WGS) entry which is preliminary data.</text>
</comment>
<accession>A0ABN1QUI2</accession>
<evidence type="ECO:0000313" key="3">
    <source>
        <dbReference type="Proteomes" id="UP001500665"/>
    </source>
</evidence>
<dbReference type="InterPro" id="IPR036396">
    <property type="entry name" value="Cyt_P450_sf"/>
</dbReference>
<dbReference type="SUPFAM" id="SSF48264">
    <property type="entry name" value="Cytochrome P450"/>
    <property type="match status" value="1"/>
</dbReference>
<sequence length="412" mass="46893">MSAPDIPKIDIISLDQYERSGTPHEQFTWLRKNDPVHWHHDPHEDVPGFWAITRHEDIVFVSRHPELFSSAVRTSMFTEYSDEDIALHQQMMLFMDPPQHTRQRSYVNRGFTPRMINQLRGHIEDITHALIDKVCEKGRAEFVRDLAAPLPLQTICELMGVPIEHADFLFEKSNQLVGFDDPEMQDGPNVAQNAAAEIYMFAQQIADERRKDPQNDIATKLLQPDDEGNLLTDEEFNLFILMLTIAGNETTRTATAGGILAFFDHPDQWARLKENPELMRSAAEEIVRWTSPLNLFRRTATQDVELGGKTIKAGDKVVMFYPSANRDEEVFADPFVFDIGRDQNGHIGFGGGGPHFCLGTHLARMNLSILFGALAERMPDIRLDGEVRRLRSNFVNGYKEIPVAFTPTPRRG</sequence>
<proteinExistence type="inferred from homology"/>
<dbReference type="RefSeq" id="WP_344239772.1">
    <property type="nucleotide sequence ID" value="NZ_BAAAHH010000007.1"/>
</dbReference>
<evidence type="ECO:0000256" key="1">
    <source>
        <dbReference type="ARBA" id="ARBA00010617"/>
    </source>
</evidence>
<dbReference type="InterPro" id="IPR002397">
    <property type="entry name" value="Cyt_P450_B"/>
</dbReference>
<dbReference type="Gene3D" id="1.10.630.10">
    <property type="entry name" value="Cytochrome P450"/>
    <property type="match status" value="1"/>
</dbReference>
<name>A0ABN1QUI2_9ACTN</name>
<reference evidence="2 3" key="1">
    <citation type="journal article" date="2019" name="Int. J. Syst. Evol. Microbiol.">
        <title>The Global Catalogue of Microorganisms (GCM) 10K type strain sequencing project: providing services to taxonomists for standard genome sequencing and annotation.</title>
        <authorList>
            <consortium name="The Broad Institute Genomics Platform"/>
            <consortium name="The Broad Institute Genome Sequencing Center for Infectious Disease"/>
            <person name="Wu L."/>
            <person name="Ma J."/>
        </authorList>
    </citation>
    <scope>NUCLEOTIDE SEQUENCE [LARGE SCALE GENOMIC DNA]</scope>
    <source>
        <strain evidence="2 3">JCM 10696</strain>
    </source>
</reference>
<comment type="similarity">
    <text evidence="1">Belongs to the cytochrome P450 family.</text>
</comment>
<dbReference type="InterPro" id="IPR001128">
    <property type="entry name" value="Cyt_P450"/>
</dbReference>
<dbReference type="CDD" id="cd11033">
    <property type="entry name" value="CYP142-like"/>
    <property type="match status" value="1"/>
</dbReference>